<dbReference type="EMBL" id="CP158257">
    <property type="protein sequence ID" value="XDJ55435.1"/>
    <property type="molecule type" value="Genomic_DNA"/>
</dbReference>
<dbReference type="GeneID" id="93068462"/>
<feature type="coiled-coil region" evidence="1">
    <location>
        <begin position="7"/>
        <end position="41"/>
    </location>
</feature>
<reference evidence="2" key="1">
    <citation type="submission" date="2024-05" db="EMBL/GenBank/DDBJ databases">
        <authorList>
            <person name="Luo Y.-C."/>
            <person name="Nicholds J."/>
            <person name="Mortimer T."/>
            <person name="Maboni G."/>
        </authorList>
    </citation>
    <scope>NUCLEOTIDE SEQUENCE</scope>
    <source>
        <strain evidence="2">150221</strain>
    </source>
</reference>
<proteinExistence type="predicted"/>
<dbReference type="RefSeq" id="WP_368647766.1">
    <property type="nucleotide sequence ID" value="NZ_CP158257.1"/>
</dbReference>
<dbReference type="AlphaFoldDB" id="A0AB39DMU7"/>
<organism evidence="2">
    <name type="scientific">Castellaniella ginsengisoli</name>
    <dbReference type="NCBI Taxonomy" id="546114"/>
    <lineage>
        <taxon>Bacteria</taxon>
        <taxon>Pseudomonadati</taxon>
        <taxon>Pseudomonadota</taxon>
        <taxon>Betaproteobacteria</taxon>
        <taxon>Burkholderiales</taxon>
        <taxon>Alcaligenaceae</taxon>
        <taxon>Castellaniella</taxon>
    </lineage>
</organism>
<name>A0AB39DMU7_9BURK</name>
<protein>
    <submittedName>
        <fullName evidence="2">Uncharacterized protein</fullName>
    </submittedName>
</protein>
<evidence type="ECO:0000313" key="2">
    <source>
        <dbReference type="EMBL" id="XDJ55435.1"/>
    </source>
</evidence>
<evidence type="ECO:0000256" key="1">
    <source>
        <dbReference type="SAM" id="Coils"/>
    </source>
</evidence>
<gene>
    <name evidence="2" type="ORF">ABRZ00_12970</name>
</gene>
<accession>A0AB39DMU7</accession>
<sequence>MIGNQQAEDLRRCCDALQAEIAEAKVQIEHLDRQNNALRQSLGSMIHAYVRLLDCGRDRILDLGGQCDPLDAMEASDPWLRDARAALAQEQGGSDGDSRVFGTP</sequence>
<keyword evidence="1" id="KW-0175">Coiled coil</keyword>
<dbReference type="KEGG" id="cgin:ABRZ00_12970"/>